<dbReference type="Proteomes" id="UP001552299">
    <property type="component" value="Unassembled WGS sequence"/>
</dbReference>
<evidence type="ECO:0000256" key="1">
    <source>
        <dbReference type="SAM" id="MobiDB-lite"/>
    </source>
</evidence>
<feature type="transmembrane region" description="Helical" evidence="2">
    <location>
        <begin position="146"/>
        <end position="166"/>
    </location>
</feature>
<dbReference type="AlphaFoldDB" id="A0ABD0U2C1"/>
<name>A0ABD0U2C1_DENTH</name>
<sequence>MRRVKRPFTEKYCGFVGKIALADISEFHLVYVPSLMIIARIASTFTLVFILLCLARFSFLTQESEFSSLMFGRHIRLVNIRSFLSTLYSLFRFGQALDLSGEAPYTSFRFGQVNVEFPLSFLFALLFRFGQASIESSHSPFRFGQIVGLSFYSLLTVSIWSVAIGSNSPLPLSLSCSEKPKTKASPVFSCSHLGGGTPALPLLFGETQNQGLPRLLLFAPRRRNSLSTSISLSGSSPRVQRESQGLRSFRLGPTQKFPSLPTCSIRQGPGAGHHPFPSVSHLKSRLPLHLSLVDPRSEPRPSRAAEPEQKPRRFLYFRRRQGAEQEIETSSRLSRLTSLPALGDLPPLPPSSYLPSLLFYSSQILDKCCLPYSVDFTIRIASTFTLVFILLCLARFSFLTQESEFSSLMFGRHIRLVNIRSFLSTLYSLFRFGQALDLSGEAPYTSFRFGQASIESSHSPFRFGQIVGLSFYSLLTVSIWSVAIGSNSPLPLSLSCSEKPKTKASPVFSCSHLGGGTPALPLLFGETQNQGLPRLLLFAPRRRNSLSTSISLSGSSPRVQRESQGLRSFRLGPTQKFPSLPTCSIRQGPGAGHHPFPSVSHLKSRLPLHLSLVDPRSEPRPSRAAEPEQKPRRFLYFRRRQGAEQEIETSSRLSRLTSLPALGDLPPLPPSSYLPSLLFYSSQILDKCCLPYSVDFTIRIASTFTLVFILLCLARILSETHTHKVGKADDVVSTITGDSLIIFRKKIHFPNDLVMKVSAKSDRSCAPPSGFLTVYEFSLRAGLRFPPTSELIDILQICGVSLSQLSYRAMLIIMGLIVFFRDHRAVLSPVCLSRMGRLISNMQGRISFRSIWLDIRTRDPSKGWFSDFFFVQNDWNLQKNGENGRIYPFPYTLEKRIC</sequence>
<keyword evidence="2" id="KW-1133">Transmembrane helix</keyword>
<gene>
    <name evidence="3" type="ORF">M5K25_024462</name>
</gene>
<dbReference type="EMBL" id="JANQDX010000018">
    <property type="protein sequence ID" value="KAL0906003.1"/>
    <property type="molecule type" value="Genomic_DNA"/>
</dbReference>
<reference evidence="3 4" key="1">
    <citation type="journal article" date="2024" name="Plant Biotechnol. J.">
        <title>Dendrobium thyrsiflorum genome and its molecular insights into genes involved in important horticultural traits.</title>
        <authorList>
            <person name="Chen B."/>
            <person name="Wang J.Y."/>
            <person name="Zheng P.J."/>
            <person name="Li K.L."/>
            <person name="Liang Y.M."/>
            <person name="Chen X.F."/>
            <person name="Zhang C."/>
            <person name="Zhao X."/>
            <person name="He X."/>
            <person name="Zhang G.Q."/>
            <person name="Liu Z.J."/>
            <person name="Xu Q."/>
        </authorList>
    </citation>
    <scope>NUCLEOTIDE SEQUENCE [LARGE SCALE GENOMIC DNA]</scope>
    <source>
        <strain evidence="3">GZMU011</strain>
    </source>
</reference>
<protein>
    <submittedName>
        <fullName evidence="3">Uncharacterized protein</fullName>
    </submittedName>
</protein>
<keyword evidence="4" id="KW-1185">Reference proteome</keyword>
<evidence type="ECO:0000313" key="3">
    <source>
        <dbReference type="EMBL" id="KAL0906003.1"/>
    </source>
</evidence>
<accession>A0ABD0U2C1</accession>
<comment type="caution">
    <text evidence="3">The sequence shown here is derived from an EMBL/GenBank/DDBJ whole genome shotgun (WGS) entry which is preliminary data.</text>
</comment>
<proteinExistence type="predicted"/>
<evidence type="ECO:0000256" key="2">
    <source>
        <dbReference type="SAM" id="Phobius"/>
    </source>
</evidence>
<evidence type="ECO:0000313" key="4">
    <source>
        <dbReference type="Proteomes" id="UP001552299"/>
    </source>
</evidence>
<feature type="transmembrane region" description="Helical" evidence="2">
    <location>
        <begin position="117"/>
        <end position="134"/>
    </location>
</feature>
<feature type="region of interest" description="Disordered" evidence="1">
    <location>
        <begin position="228"/>
        <end position="280"/>
    </location>
</feature>
<keyword evidence="2" id="KW-0812">Transmembrane</keyword>
<keyword evidence="2" id="KW-0472">Membrane</keyword>
<organism evidence="3 4">
    <name type="scientific">Dendrobium thyrsiflorum</name>
    <name type="common">Pinecone-like raceme dendrobium</name>
    <name type="synonym">Orchid</name>
    <dbReference type="NCBI Taxonomy" id="117978"/>
    <lineage>
        <taxon>Eukaryota</taxon>
        <taxon>Viridiplantae</taxon>
        <taxon>Streptophyta</taxon>
        <taxon>Embryophyta</taxon>
        <taxon>Tracheophyta</taxon>
        <taxon>Spermatophyta</taxon>
        <taxon>Magnoliopsida</taxon>
        <taxon>Liliopsida</taxon>
        <taxon>Asparagales</taxon>
        <taxon>Orchidaceae</taxon>
        <taxon>Epidendroideae</taxon>
        <taxon>Malaxideae</taxon>
        <taxon>Dendrobiinae</taxon>
        <taxon>Dendrobium</taxon>
    </lineage>
</organism>
<feature type="region of interest" description="Disordered" evidence="1">
    <location>
        <begin position="548"/>
        <end position="600"/>
    </location>
</feature>
<feature type="transmembrane region" description="Helical" evidence="2">
    <location>
        <begin position="37"/>
        <end position="57"/>
    </location>
</feature>